<accession>A0A1U7WAL6</accession>
<dbReference type="PANTHER" id="PTHR24559:SF444">
    <property type="entry name" value="REVERSE TRANSCRIPTASE DOMAIN-CONTAINING PROTEIN"/>
    <property type="match status" value="1"/>
</dbReference>
<dbReference type="AlphaFoldDB" id="A0A1U7WAL6"/>
<reference evidence="2" key="1">
    <citation type="journal article" date="2013" name="Genome Biol.">
        <title>Reference genomes and transcriptomes of Nicotiana sylvestris and Nicotiana tomentosiformis.</title>
        <authorList>
            <person name="Sierro N."/>
            <person name="Battey J.N."/>
            <person name="Ouadi S."/>
            <person name="Bovet L."/>
            <person name="Goepfert S."/>
            <person name="Bakaher N."/>
            <person name="Peitsch M.C."/>
            <person name="Ivanov N.V."/>
        </authorList>
    </citation>
    <scope>NUCLEOTIDE SEQUENCE [LARGE SCALE GENOMIC DNA]</scope>
</reference>
<organism evidence="2 3">
    <name type="scientific">Nicotiana sylvestris</name>
    <name type="common">Wood tobacco</name>
    <name type="synonym">South American tobacco</name>
    <dbReference type="NCBI Taxonomy" id="4096"/>
    <lineage>
        <taxon>Eukaryota</taxon>
        <taxon>Viridiplantae</taxon>
        <taxon>Streptophyta</taxon>
        <taxon>Embryophyta</taxon>
        <taxon>Tracheophyta</taxon>
        <taxon>Spermatophyta</taxon>
        <taxon>Magnoliopsida</taxon>
        <taxon>eudicotyledons</taxon>
        <taxon>Gunneridae</taxon>
        <taxon>Pentapetalae</taxon>
        <taxon>asterids</taxon>
        <taxon>lamiids</taxon>
        <taxon>Solanales</taxon>
        <taxon>Solanaceae</taxon>
        <taxon>Nicotianoideae</taxon>
        <taxon>Nicotianeae</taxon>
        <taxon>Nicotiana</taxon>
    </lineage>
</organism>
<dbReference type="Proteomes" id="UP000189701">
    <property type="component" value="Unplaced"/>
</dbReference>
<dbReference type="RefSeq" id="XP_009775688.1">
    <property type="nucleotide sequence ID" value="XM_009777386.1"/>
</dbReference>
<sequence length="212" mass="24406">MGLNNEEIIFNVQHFMRRPSEFANPSLAEAVDVILQEKDETLHVRDSLEACLMNLQEVDEERKTPLAKPSIKEPPQFDLKPILAHLSHGLANLHGLQKTEHYHPERPFSPAITIAPEDRGKMSFTCLYGIFAYRRMSFGLCNAPAIFQRCMLAIFIDMVEDIMEVFMDDFSVVGNSFDEYLKNLRRVLKRLAFEGLKKRLVTEPIIVAPDWE</sequence>
<evidence type="ECO:0000313" key="2">
    <source>
        <dbReference type="Proteomes" id="UP000189701"/>
    </source>
</evidence>
<proteinExistence type="predicted"/>
<dbReference type="InterPro" id="IPR043502">
    <property type="entry name" value="DNA/RNA_pol_sf"/>
</dbReference>
<dbReference type="Gene3D" id="3.30.70.270">
    <property type="match status" value="1"/>
</dbReference>
<evidence type="ECO:0000259" key="1">
    <source>
        <dbReference type="Pfam" id="PF00078"/>
    </source>
</evidence>
<name>A0A1U7WAL6_NICSY</name>
<dbReference type="CDD" id="cd01647">
    <property type="entry name" value="RT_LTR"/>
    <property type="match status" value="1"/>
</dbReference>
<dbReference type="InterPro" id="IPR043128">
    <property type="entry name" value="Rev_trsase/Diguanyl_cyclase"/>
</dbReference>
<dbReference type="PANTHER" id="PTHR24559">
    <property type="entry name" value="TRANSPOSON TY3-I GAG-POL POLYPROTEIN"/>
    <property type="match status" value="1"/>
</dbReference>
<dbReference type="Gene3D" id="3.10.10.10">
    <property type="entry name" value="HIV Type 1 Reverse Transcriptase, subunit A, domain 1"/>
    <property type="match status" value="1"/>
</dbReference>
<dbReference type="SUPFAM" id="SSF56672">
    <property type="entry name" value="DNA/RNA polymerases"/>
    <property type="match status" value="1"/>
</dbReference>
<feature type="domain" description="Reverse transcriptase" evidence="1">
    <location>
        <begin position="114"/>
        <end position="197"/>
    </location>
</feature>
<evidence type="ECO:0000313" key="3">
    <source>
        <dbReference type="RefSeq" id="XP_009775688.1"/>
    </source>
</evidence>
<reference evidence="3" key="2">
    <citation type="submission" date="2025-08" db="UniProtKB">
        <authorList>
            <consortium name="RefSeq"/>
        </authorList>
    </citation>
    <scope>IDENTIFICATION</scope>
    <source>
        <tissue evidence="3">Leaf</tissue>
    </source>
</reference>
<dbReference type="InterPro" id="IPR000477">
    <property type="entry name" value="RT_dom"/>
</dbReference>
<dbReference type="STRING" id="4096.A0A1U7WAL6"/>
<dbReference type="Pfam" id="PF00078">
    <property type="entry name" value="RVT_1"/>
    <property type="match status" value="1"/>
</dbReference>
<keyword evidence="2" id="KW-1185">Reference proteome</keyword>
<protein>
    <submittedName>
        <fullName evidence="3">Uncharacterized protein LOC104225560</fullName>
    </submittedName>
</protein>
<dbReference type="InterPro" id="IPR053134">
    <property type="entry name" value="RNA-dir_DNA_polymerase"/>
</dbReference>
<gene>
    <name evidence="3" type="primary">LOC104225560</name>
</gene>
<dbReference type="eggNOG" id="KOG0017">
    <property type="taxonomic scope" value="Eukaryota"/>
</dbReference>